<evidence type="ECO:0000256" key="2">
    <source>
        <dbReference type="ARBA" id="ARBA00022630"/>
    </source>
</evidence>
<dbReference type="Gene3D" id="2.40.30.10">
    <property type="entry name" value="Translation factors"/>
    <property type="match status" value="1"/>
</dbReference>
<feature type="domain" description="RsdA/BaiN/AoA(So)-like Rossmann fold-like" evidence="5">
    <location>
        <begin position="19"/>
        <end position="419"/>
    </location>
</feature>
<feature type="domain" description="RsdA/BaiN/AoA(So)-like insert" evidence="6">
    <location>
        <begin position="205"/>
        <end position="367"/>
    </location>
</feature>
<dbReference type="InterPro" id="IPR036188">
    <property type="entry name" value="FAD/NAD-bd_sf"/>
</dbReference>
<dbReference type="InterPro" id="IPR057661">
    <property type="entry name" value="RsdA/BaiN/AoA(So)_Rossmann"/>
</dbReference>
<dbReference type="Gene3D" id="1.10.8.260">
    <property type="entry name" value="HI0933 insert domain-like"/>
    <property type="match status" value="1"/>
</dbReference>
<dbReference type="AlphaFoldDB" id="A0A9D2WLX9"/>
<evidence type="ECO:0000313" key="7">
    <source>
        <dbReference type="EMBL" id="KAF1083882.1"/>
    </source>
</evidence>
<evidence type="ECO:0000256" key="4">
    <source>
        <dbReference type="SAM" id="Phobius"/>
    </source>
</evidence>
<keyword evidence="8" id="KW-1185">Reference proteome</keyword>
<proteinExistence type="predicted"/>
<evidence type="ECO:0000256" key="3">
    <source>
        <dbReference type="ARBA" id="ARBA00022827"/>
    </source>
</evidence>
<dbReference type="PANTHER" id="PTHR42887:SF2">
    <property type="entry name" value="OS12G0638800 PROTEIN"/>
    <property type="match status" value="1"/>
</dbReference>
<organism evidence="7 8">
    <name type="scientific">Sporotomaculum syntrophicum</name>
    <dbReference type="NCBI Taxonomy" id="182264"/>
    <lineage>
        <taxon>Bacteria</taxon>
        <taxon>Bacillati</taxon>
        <taxon>Bacillota</taxon>
        <taxon>Clostridia</taxon>
        <taxon>Eubacteriales</taxon>
        <taxon>Desulfallaceae</taxon>
        <taxon>Sporotomaculum</taxon>
    </lineage>
</organism>
<dbReference type="Pfam" id="PF03486">
    <property type="entry name" value="HI0933_like"/>
    <property type="match status" value="1"/>
</dbReference>
<dbReference type="PRINTS" id="PR00368">
    <property type="entry name" value="FADPNR"/>
</dbReference>
<dbReference type="Gene3D" id="3.50.50.60">
    <property type="entry name" value="FAD/NAD(P)-binding domain"/>
    <property type="match status" value="1"/>
</dbReference>
<keyword evidence="4" id="KW-1133">Transmembrane helix</keyword>
<keyword evidence="4" id="KW-0472">Membrane</keyword>
<protein>
    <submittedName>
        <fullName evidence="7">Tricarballylate dehydrogenase</fullName>
    </submittedName>
</protein>
<reference evidence="7" key="1">
    <citation type="submission" date="2016-02" db="EMBL/GenBank/DDBJ databases">
        <title>Draft Genome Sequence of Sporotomaculum syntrophicum Strain FB, a Syntrophic Benzoate Degrader.</title>
        <authorList>
            <person name="Nobu M.K."/>
            <person name="Narihiro T."/>
            <person name="Qiu Y.-L."/>
            <person name="Ohashi A."/>
            <person name="Liu W.-T."/>
            <person name="Yuji S."/>
        </authorList>
    </citation>
    <scope>NUCLEOTIDE SEQUENCE</scope>
    <source>
        <strain evidence="7">FB</strain>
    </source>
</reference>
<evidence type="ECO:0000259" key="5">
    <source>
        <dbReference type="Pfam" id="PF03486"/>
    </source>
</evidence>
<evidence type="ECO:0000256" key="1">
    <source>
        <dbReference type="ARBA" id="ARBA00001974"/>
    </source>
</evidence>
<sequence>MLKGEWGYQMKDYGARKIKVAVVGGGAAGLIAAIAARYNGAGVTVLERMDRVGKKILATGNGRCNLSNTDLDIAHYHGTNPKFAFGALSRFDFHQTMELFERLGIAWKVEEGGKVFPVSNQASSVLDVLRHELETLGVETRCNAEVKEIEPKNSGFIMHLGDGSRFKADRVILATGGKAAPQLGSNGSGYLLAQKLGHSIVEPFPALVQLKLAADFLKQVSGIKFIYLAEIQVAAKPLARAEGEILFTDYGISGPPILALSRSAGEHLRRGEPVTLRLNLINYMSRDELELFIIKRLQQQSHKTLSFSLVGWINKRLIPVLLREAGIVDINKPAGQVTVAERNAIIDILQDWRFEVTGVNTWQQAQVTAGGINVREVNQKTMASKLVPGLFLAGEVLDIDGDCGGYNLQWAWSSGYVAGVGAATL</sequence>
<comment type="cofactor">
    <cofactor evidence="1">
        <name>FAD</name>
        <dbReference type="ChEBI" id="CHEBI:57692"/>
    </cofactor>
</comment>
<dbReference type="InterPro" id="IPR023166">
    <property type="entry name" value="BaiN-like_dom_sf"/>
</dbReference>
<evidence type="ECO:0000259" key="6">
    <source>
        <dbReference type="Pfam" id="PF22780"/>
    </source>
</evidence>
<keyword evidence="4" id="KW-0812">Transmembrane</keyword>
<dbReference type="Pfam" id="PF22780">
    <property type="entry name" value="HI0933_like_1st"/>
    <property type="match status" value="1"/>
</dbReference>
<dbReference type="InterPro" id="IPR055178">
    <property type="entry name" value="RsdA/BaiN/AoA(So)-like_dom"/>
</dbReference>
<feature type="transmembrane region" description="Helical" evidence="4">
    <location>
        <begin position="20"/>
        <end position="38"/>
    </location>
</feature>
<keyword evidence="2" id="KW-0285">Flavoprotein</keyword>
<dbReference type="NCBIfam" id="TIGR00275">
    <property type="entry name" value="aminoacetone oxidase family FAD-binding enzyme"/>
    <property type="match status" value="1"/>
</dbReference>
<name>A0A9D2WLX9_9FIRM</name>
<keyword evidence="3" id="KW-0274">FAD</keyword>
<gene>
    <name evidence="7" type="ORF">SPSYN_02794</name>
</gene>
<dbReference type="SUPFAM" id="SSF160996">
    <property type="entry name" value="HI0933 insert domain-like"/>
    <property type="match status" value="1"/>
</dbReference>
<accession>A0A9D2WLX9</accession>
<evidence type="ECO:0000313" key="8">
    <source>
        <dbReference type="Proteomes" id="UP000798488"/>
    </source>
</evidence>
<dbReference type="PRINTS" id="PR00411">
    <property type="entry name" value="PNDRDTASEI"/>
</dbReference>
<comment type="caution">
    <text evidence="7">The sequence shown here is derived from an EMBL/GenBank/DDBJ whole genome shotgun (WGS) entry which is preliminary data.</text>
</comment>
<dbReference type="PANTHER" id="PTHR42887">
    <property type="entry name" value="OS12G0638800 PROTEIN"/>
    <property type="match status" value="1"/>
</dbReference>
<dbReference type="EMBL" id="LSRS01000008">
    <property type="protein sequence ID" value="KAF1083882.1"/>
    <property type="molecule type" value="Genomic_DNA"/>
</dbReference>
<dbReference type="InterPro" id="IPR004792">
    <property type="entry name" value="BaiN-like"/>
</dbReference>
<dbReference type="SUPFAM" id="SSF51905">
    <property type="entry name" value="FAD/NAD(P)-binding domain"/>
    <property type="match status" value="1"/>
</dbReference>
<dbReference type="Proteomes" id="UP000798488">
    <property type="component" value="Unassembled WGS sequence"/>
</dbReference>